<dbReference type="GO" id="GO:0015628">
    <property type="term" value="P:protein secretion by the type II secretion system"/>
    <property type="evidence" value="ECO:0007669"/>
    <property type="project" value="TreeGrafter"/>
</dbReference>
<protein>
    <recommendedName>
        <fullName evidence="3">Competence protein ComEA helix-hairpin-helix repeat region</fullName>
    </recommendedName>
</protein>
<comment type="caution">
    <text evidence="1">The sequence shown here is derived from an EMBL/GenBank/DDBJ whole genome shotgun (WGS) entry which is preliminary data.</text>
</comment>
<dbReference type="PATRIC" id="fig|1122985.7.peg.3174"/>
<dbReference type="Gene3D" id="1.10.150.280">
    <property type="entry name" value="AF1531-like domain"/>
    <property type="match status" value="2"/>
</dbReference>
<evidence type="ECO:0008006" key="3">
    <source>
        <dbReference type="Google" id="ProtNLM"/>
    </source>
</evidence>
<name>A0A069QM14_HOYLO</name>
<accession>A0A069QM14</accession>
<reference evidence="1 2" key="1">
    <citation type="submission" date="2013-08" db="EMBL/GenBank/DDBJ databases">
        <authorList>
            <person name="Weinstock G."/>
            <person name="Sodergren E."/>
            <person name="Wylie T."/>
            <person name="Fulton L."/>
            <person name="Fulton R."/>
            <person name="Fronick C."/>
            <person name="O'Laughlin M."/>
            <person name="Godfrey J."/>
            <person name="Miner T."/>
            <person name="Herter B."/>
            <person name="Appelbaum E."/>
            <person name="Cordes M."/>
            <person name="Lek S."/>
            <person name="Wollam A."/>
            <person name="Pepin K.H."/>
            <person name="Palsikar V.B."/>
            <person name="Mitreva M."/>
            <person name="Wilson R.K."/>
        </authorList>
    </citation>
    <scope>NUCLEOTIDE SEQUENCE [LARGE SCALE GENOMIC DNA]</scope>
    <source>
        <strain evidence="1 2">ATCC 15930</strain>
    </source>
</reference>
<dbReference type="GO" id="GO:0015627">
    <property type="term" value="C:type II protein secretion system complex"/>
    <property type="evidence" value="ECO:0007669"/>
    <property type="project" value="TreeGrafter"/>
</dbReference>
<dbReference type="AlphaFoldDB" id="A0A069QM14"/>
<organism evidence="1 2">
    <name type="scientific">Hoylesella loescheii DSM 19665 = JCM 12249 = ATCC 15930</name>
    <dbReference type="NCBI Taxonomy" id="1122985"/>
    <lineage>
        <taxon>Bacteria</taxon>
        <taxon>Pseudomonadati</taxon>
        <taxon>Bacteroidota</taxon>
        <taxon>Bacteroidia</taxon>
        <taxon>Bacteroidales</taxon>
        <taxon>Prevotellaceae</taxon>
        <taxon>Hoylesella</taxon>
    </lineage>
</organism>
<keyword evidence="2" id="KW-1185">Reference proteome</keyword>
<dbReference type="Pfam" id="PF12836">
    <property type="entry name" value="HHH_3"/>
    <property type="match status" value="2"/>
</dbReference>
<dbReference type="eggNOG" id="COG1555">
    <property type="taxonomic scope" value="Bacteria"/>
</dbReference>
<dbReference type="Proteomes" id="UP000027442">
    <property type="component" value="Unassembled WGS sequence"/>
</dbReference>
<evidence type="ECO:0000313" key="2">
    <source>
        <dbReference type="Proteomes" id="UP000027442"/>
    </source>
</evidence>
<dbReference type="InterPro" id="IPR010994">
    <property type="entry name" value="RuvA_2-like"/>
</dbReference>
<dbReference type="SUPFAM" id="SSF47781">
    <property type="entry name" value="RuvA domain 2-like"/>
    <property type="match status" value="3"/>
</dbReference>
<dbReference type="EMBL" id="JNGW01000134">
    <property type="protein sequence ID" value="KDR50886.1"/>
    <property type="molecule type" value="Genomic_DNA"/>
</dbReference>
<proteinExistence type="predicted"/>
<dbReference type="PANTHER" id="PTHR21180">
    <property type="entry name" value="ENDONUCLEASE/EXONUCLEASE/PHOSPHATASE FAMILY DOMAIN-CONTAINING PROTEIN 1"/>
    <property type="match status" value="1"/>
</dbReference>
<sequence length="303" mass="35085">MSIKELFYFSKSDRKAILFLLVAIVVIFVAIRWSSGLSVTPDKPVTEQLKALKRSVSSRHSDNDWRLDEPTPMAIHLTPFDPNTAPPQQLLALGLQPWQVRSLLKYRNKGGVFRQPSDFARLYGLTLKQYRQLEPYIRISDDYRPAADFIASERPHAMHQRDTLRYPVKLKAGMHVFLNSADTTDLKKVPGIGSYFARQIVNYRNRLGGFSSIEQLAEIEDFPIESLTFFAVSTDELGKIHRLNVNKLSLNELKRHPYINFYMARAIVDFRRLHGDLQSLDQLKLLKDFSEEKVRRLQPYVTF</sequence>
<dbReference type="HOGENOM" id="CLU_077104_0_0_10"/>
<dbReference type="InterPro" id="IPR051675">
    <property type="entry name" value="Endo/Exo/Phosphatase_dom_1"/>
</dbReference>
<evidence type="ECO:0000313" key="1">
    <source>
        <dbReference type="EMBL" id="KDR50886.1"/>
    </source>
</evidence>
<dbReference type="RefSeq" id="WP_018966794.1">
    <property type="nucleotide sequence ID" value="NZ_KB899211.1"/>
</dbReference>
<gene>
    <name evidence="1" type="ORF">HMPREF1991_03068</name>
</gene>
<dbReference type="PANTHER" id="PTHR21180:SF32">
    <property type="entry name" value="ENDONUCLEASE_EXONUCLEASE_PHOSPHATASE FAMILY DOMAIN-CONTAINING PROTEIN 1"/>
    <property type="match status" value="1"/>
</dbReference>